<dbReference type="Proteomes" id="UP000017052">
    <property type="component" value="Unassembled WGS sequence"/>
</dbReference>
<dbReference type="AlphaFoldDB" id="U2SEL1"/>
<comment type="caution">
    <text evidence="2">The sequence shown here is derived from an EMBL/GenBank/DDBJ whole genome shotgun (WGS) entry which is preliminary data.</text>
</comment>
<reference evidence="2" key="1">
    <citation type="submission" date="2013-08" db="EMBL/GenBank/DDBJ databases">
        <authorList>
            <person name="Durkin A.S."/>
            <person name="Haft D.R."/>
            <person name="McCorrison J."/>
            <person name="Torralba M."/>
            <person name="Gillis M."/>
            <person name="Haft D.H."/>
            <person name="Methe B."/>
            <person name="Sutton G."/>
            <person name="Nelson K.E."/>
        </authorList>
    </citation>
    <scope>NUCLEOTIDE SEQUENCE [LARGE SCALE GENOMIC DNA]</scope>
    <source>
        <strain evidence="2">F0233</strain>
    </source>
</reference>
<evidence type="ECO:0000256" key="1">
    <source>
        <dbReference type="SAM" id="MobiDB-lite"/>
    </source>
</evidence>
<evidence type="ECO:0000313" key="3">
    <source>
        <dbReference type="Proteomes" id="UP000017052"/>
    </source>
</evidence>
<name>U2SEL1_9ACTN</name>
<keyword evidence="3" id="KW-1185">Reference proteome</keyword>
<feature type="region of interest" description="Disordered" evidence="1">
    <location>
        <begin position="1"/>
        <end position="42"/>
    </location>
</feature>
<accession>U2SEL1</accession>
<protein>
    <submittedName>
        <fullName evidence="2">Uncharacterized protein</fullName>
    </submittedName>
</protein>
<feature type="non-terminal residue" evidence="2">
    <location>
        <position position="42"/>
    </location>
</feature>
<gene>
    <name evidence="2" type="ORF">HMPREF0682_0768</name>
</gene>
<proteinExistence type="predicted"/>
<organism evidence="2 3">
    <name type="scientific">Propionibacterium acidifaciens F0233</name>
    <dbReference type="NCBI Taxonomy" id="553198"/>
    <lineage>
        <taxon>Bacteria</taxon>
        <taxon>Bacillati</taxon>
        <taxon>Actinomycetota</taxon>
        <taxon>Actinomycetes</taxon>
        <taxon>Propionibacteriales</taxon>
        <taxon>Propionibacteriaceae</taxon>
        <taxon>Propionibacterium</taxon>
    </lineage>
</organism>
<sequence length="42" mass="4464">MVAPFARREPARGITARRHARPPRAAGPGEIMQAAAEGADRP</sequence>
<evidence type="ECO:0000313" key="2">
    <source>
        <dbReference type="EMBL" id="ERK61132.1"/>
    </source>
</evidence>
<feature type="compositionally biased region" description="Basic and acidic residues" evidence="1">
    <location>
        <begin position="1"/>
        <end position="11"/>
    </location>
</feature>
<dbReference type="EMBL" id="ACVN02000059">
    <property type="protein sequence ID" value="ERK61132.1"/>
    <property type="molecule type" value="Genomic_DNA"/>
</dbReference>